<dbReference type="EMBL" id="CP009687">
    <property type="protein sequence ID" value="AKL95027.1"/>
    <property type="molecule type" value="Genomic_DNA"/>
</dbReference>
<dbReference type="AlphaFoldDB" id="A0A0D8IFG0"/>
<name>A0A0D8IFG0_9CLOT</name>
<organism evidence="1 2">
    <name type="scientific">Clostridium aceticum</name>
    <dbReference type="NCBI Taxonomy" id="84022"/>
    <lineage>
        <taxon>Bacteria</taxon>
        <taxon>Bacillati</taxon>
        <taxon>Bacillota</taxon>
        <taxon>Clostridia</taxon>
        <taxon>Eubacteriales</taxon>
        <taxon>Clostridiaceae</taxon>
        <taxon>Clostridium</taxon>
    </lineage>
</organism>
<protein>
    <submittedName>
        <fullName evidence="1">Uncharacterized protein</fullName>
    </submittedName>
</protein>
<sequence length="100" mass="11857">MAKIQCPRDYNYWYILSYAGVDPSKENNRWTYDEEKEELIAEVEQETLDNALNQYDHQAWLKELDKINNPKTKEQILEERLKITEDALLGLMDIIMMGGM</sequence>
<gene>
    <name evidence="1" type="ORF">CACET_c15780</name>
</gene>
<reference evidence="1 2" key="1">
    <citation type="submission" date="2014-10" db="EMBL/GenBank/DDBJ databases">
        <title>Genome sequence of Clostridium aceticum DSM 1496.</title>
        <authorList>
            <person name="Poehlein A."/>
            <person name="Schiel-Bengelsdorf B."/>
            <person name="Gottschalk G."/>
            <person name="Duerre P."/>
            <person name="Daniel R."/>
        </authorList>
    </citation>
    <scope>NUCLEOTIDE SEQUENCE [LARGE SCALE GENOMIC DNA]</scope>
    <source>
        <strain evidence="1 2">DSM 1496</strain>
    </source>
</reference>
<dbReference type="Proteomes" id="UP000035704">
    <property type="component" value="Chromosome"/>
</dbReference>
<dbReference type="STRING" id="84022.CACET_c15780"/>
<dbReference type="KEGG" id="cace:CACET_c15780"/>
<keyword evidence="2" id="KW-1185">Reference proteome</keyword>
<dbReference type="PATRIC" id="fig|84022.5.peg.3032"/>
<proteinExistence type="predicted"/>
<dbReference type="RefSeq" id="WP_044823773.1">
    <property type="nucleotide sequence ID" value="NZ_CP009687.1"/>
</dbReference>
<evidence type="ECO:0000313" key="2">
    <source>
        <dbReference type="Proteomes" id="UP000035704"/>
    </source>
</evidence>
<evidence type="ECO:0000313" key="1">
    <source>
        <dbReference type="EMBL" id="AKL95027.1"/>
    </source>
</evidence>
<accession>A0A0D8IFG0</accession>